<evidence type="ECO:0000313" key="1">
    <source>
        <dbReference type="EMBL" id="KIK19599.1"/>
    </source>
</evidence>
<proteinExistence type="predicted"/>
<reference evidence="2" key="2">
    <citation type="submission" date="2015-01" db="EMBL/GenBank/DDBJ databases">
        <title>Evolutionary Origins and Diversification of the Mycorrhizal Mutualists.</title>
        <authorList>
            <consortium name="DOE Joint Genome Institute"/>
            <consortium name="Mycorrhizal Genomics Consortium"/>
            <person name="Kohler A."/>
            <person name="Kuo A."/>
            <person name="Nagy L.G."/>
            <person name="Floudas D."/>
            <person name="Copeland A."/>
            <person name="Barry K.W."/>
            <person name="Cichocki N."/>
            <person name="Veneault-Fourrey C."/>
            <person name="LaButti K."/>
            <person name="Lindquist E.A."/>
            <person name="Lipzen A."/>
            <person name="Lundell T."/>
            <person name="Morin E."/>
            <person name="Murat C."/>
            <person name="Riley R."/>
            <person name="Ohm R."/>
            <person name="Sun H."/>
            <person name="Tunlid A."/>
            <person name="Henrissat B."/>
            <person name="Grigoriev I.V."/>
            <person name="Hibbett D.S."/>
            <person name="Martin F."/>
        </authorList>
    </citation>
    <scope>NUCLEOTIDE SEQUENCE [LARGE SCALE GENOMIC DNA]</scope>
    <source>
        <strain evidence="2">441</strain>
    </source>
</reference>
<protein>
    <submittedName>
        <fullName evidence="1">Uncharacterized protein</fullName>
    </submittedName>
</protein>
<dbReference type="EMBL" id="KN833781">
    <property type="protein sequence ID" value="KIK19599.1"/>
    <property type="molecule type" value="Genomic_DNA"/>
</dbReference>
<gene>
    <name evidence="1" type="ORF">PISMIDRAFT_682904</name>
</gene>
<dbReference type="Proteomes" id="UP000054018">
    <property type="component" value="Unassembled WGS sequence"/>
</dbReference>
<reference evidence="1 2" key="1">
    <citation type="submission" date="2014-04" db="EMBL/GenBank/DDBJ databases">
        <authorList>
            <consortium name="DOE Joint Genome Institute"/>
            <person name="Kuo A."/>
            <person name="Kohler A."/>
            <person name="Costa M.D."/>
            <person name="Nagy L.G."/>
            <person name="Floudas D."/>
            <person name="Copeland A."/>
            <person name="Barry K.W."/>
            <person name="Cichocki N."/>
            <person name="Veneault-Fourrey C."/>
            <person name="LaButti K."/>
            <person name="Lindquist E.A."/>
            <person name="Lipzen A."/>
            <person name="Lundell T."/>
            <person name="Morin E."/>
            <person name="Murat C."/>
            <person name="Sun H."/>
            <person name="Tunlid A."/>
            <person name="Henrissat B."/>
            <person name="Grigoriev I.V."/>
            <person name="Hibbett D.S."/>
            <person name="Martin F."/>
            <person name="Nordberg H.P."/>
            <person name="Cantor M.N."/>
            <person name="Hua S.X."/>
        </authorList>
    </citation>
    <scope>NUCLEOTIDE SEQUENCE [LARGE SCALE GENOMIC DNA]</scope>
    <source>
        <strain evidence="1 2">441</strain>
    </source>
</reference>
<sequence>MDWGQHLYYFGILHGTIRRKGQTSNRAFSKSQGKGYNPDFSLVNKDLLVDQLHAITAATVQPLMQS</sequence>
<evidence type="ECO:0000313" key="2">
    <source>
        <dbReference type="Proteomes" id="UP000054018"/>
    </source>
</evidence>
<keyword evidence="2" id="KW-1185">Reference proteome</keyword>
<name>A0A0C9Z026_9AGAM</name>
<accession>A0A0C9Z026</accession>
<organism evidence="1 2">
    <name type="scientific">Pisolithus microcarpus 441</name>
    <dbReference type="NCBI Taxonomy" id="765257"/>
    <lineage>
        <taxon>Eukaryota</taxon>
        <taxon>Fungi</taxon>
        <taxon>Dikarya</taxon>
        <taxon>Basidiomycota</taxon>
        <taxon>Agaricomycotina</taxon>
        <taxon>Agaricomycetes</taxon>
        <taxon>Agaricomycetidae</taxon>
        <taxon>Boletales</taxon>
        <taxon>Sclerodermatineae</taxon>
        <taxon>Pisolithaceae</taxon>
        <taxon>Pisolithus</taxon>
    </lineage>
</organism>
<dbReference type="HOGENOM" id="CLU_2832175_0_0_1"/>
<dbReference type="AlphaFoldDB" id="A0A0C9Z026"/>